<organism evidence="1 2">
    <name type="scientific">Cognatiyoonia sediminum</name>
    <dbReference type="NCBI Taxonomy" id="1508389"/>
    <lineage>
        <taxon>Bacteria</taxon>
        <taxon>Pseudomonadati</taxon>
        <taxon>Pseudomonadota</taxon>
        <taxon>Alphaproteobacteria</taxon>
        <taxon>Rhodobacterales</taxon>
        <taxon>Paracoccaceae</taxon>
        <taxon>Cognatiyoonia</taxon>
    </lineage>
</organism>
<keyword evidence="2" id="KW-1185">Reference proteome</keyword>
<name>A0A1M5Q6W3_9RHOB</name>
<proteinExistence type="predicted"/>
<gene>
    <name evidence="1" type="ORF">SAMN05444003_2079</name>
</gene>
<protein>
    <submittedName>
        <fullName evidence="1">Uncharacterized protein</fullName>
    </submittedName>
</protein>
<dbReference type="EMBL" id="FQXB01000002">
    <property type="protein sequence ID" value="SHH09722.1"/>
    <property type="molecule type" value="Genomic_DNA"/>
</dbReference>
<sequence length="243" mass="26387">MAGFFKYVFTCCAVIIASAGPGRSENWLLVQTNVFPAGCPSLVDCIDASTQELRNLMALDPEETTAFLDVIAQLSDVEDIPDLPAASMPADFPLMDIVPRLQMLEVQGKEDALRGLPGIYFDAARVAGDGLPEVFASYFTDMLTTAGIPVLTEEEALLLPGAARMSVSLSLTRDNAGCIFPFRASLSLKEEVVLVRDPSIKLETTTWSMSVAQNFTNTNFTAEMALRDAAQRFIDDYKNANAI</sequence>
<dbReference type="Proteomes" id="UP000184074">
    <property type="component" value="Unassembled WGS sequence"/>
</dbReference>
<evidence type="ECO:0000313" key="2">
    <source>
        <dbReference type="Proteomes" id="UP000184074"/>
    </source>
</evidence>
<accession>A0A1M5Q6W3</accession>
<dbReference type="STRING" id="1508389.SAMN05444003_2079"/>
<dbReference type="OrthoDB" id="7869410at2"/>
<evidence type="ECO:0000313" key="1">
    <source>
        <dbReference type="EMBL" id="SHH09722.1"/>
    </source>
</evidence>
<reference evidence="1 2" key="1">
    <citation type="submission" date="2016-11" db="EMBL/GenBank/DDBJ databases">
        <authorList>
            <person name="Jaros S."/>
            <person name="Januszkiewicz K."/>
            <person name="Wedrychowicz H."/>
        </authorList>
    </citation>
    <scope>NUCLEOTIDE SEQUENCE [LARGE SCALE GENOMIC DNA]</scope>
    <source>
        <strain evidence="1 2">DSM 28715</strain>
    </source>
</reference>
<dbReference type="RefSeq" id="WP_072900834.1">
    <property type="nucleotide sequence ID" value="NZ_FQXB01000002.1"/>
</dbReference>
<dbReference type="AlphaFoldDB" id="A0A1M5Q6W3"/>